<dbReference type="EMBL" id="HBGQ01051694">
    <property type="protein sequence ID" value="CAD9452227.1"/>
    <property type="molecule type" value="Transcribed_RNA"/>
</dbReference>
<sequence>MAQAFAQGLPVACPVCRVEATALGAMATRATSQRLSKVALVLAFFSALGCLLPSGISSAFLAPRRSYIVADLATHTARRPGAPCRRRASKSGCAEEGDKDSDHADHPLQVPEANYFATEAALHCIEDGCPVEEVEQLYGKLERDEPRIQATIEELKESSEAAGAAEGVQQEIAWLQQFLDRSRDMREKLHGVKFSHGFDAAAELSGALGIGHGGTGGFLRMRPGSVTGRPGQWAY</sequence>
<keyword evidence="2" id="KW-0812">Transmembrane</keyword>
<evidence type="ECO:0000313" key="3">
    <source>
        <dbReference type="EMBL" id="CAD9452227.1"/>
    </source>
</evidence>
<accession>A0A7S2DED8</accession>
<proteinExistence type="predicted"/>
<name>A0A7S2DED8_9DINO</name>
<feature type="transmembrane region" description="Helical" evidence="2">
    <location>
        <begin position="38"/>
        <end position="62"/>
    </location>
</feature>
<dbReference type="AlphaFoldDB" id="A0A7S2DED8"/>
<keyword evidence="2" id="KW-1133">Transmembrane helix</keyword>
<organism evidence="3">
    <name type="scientific">Alexandrium andersonii</name>
    <dbReference type="NCBI Taxonomy" id="327968"/>
    <lineage>
        <taxon>Eukaryota</taxon>
        <taxon>Sar</taxon>
        <taxon>Alveolata</taxon>
        <taxon>Dinophyceae</taxon>
        <taxon>Gonyaulacales</taxon>
        <taxon>Pyrocystaceae</taxon>
        <taxon>Alexandrium</taxon>
    </lineage>
</organism>
<evidence type="ECO:0000256" key="2">
    <source>
        <dbReference type="SAM" id="Phobius"/>
    </source>
</evidence>
<protein>
    <submittedName>
        <fullName evidence="3">Uncharacterized protein</fullName>
    </submittedName>
</protein>
<keyword evidence="2" id="KW-0472">Membrane</keyword>
<feature type="region of interest" description="Disordered" evidence="1">
    <location>
        <begin position="80"/>
        <end position="107"/>
    </location>
</feature>
<evidence type="ECO:0000256" key="1">
    <source>
        <dbReference type="SAM" id="MobiDB-lite"/>
    </source>
</evidence>
<gene>
    <name evidence="3" type="ORF">AAND1436_LOCUS25074</name>
</gene>
<reference evidence="3" key="1">
    <citation type="submission" date="2021-01" db="EMBL/GenBank/DDBJ databases">
        <authorList>
            <person name="Corre E."/>
            <person name="Pelletier E."/>
            <person name="Niang G."/>
            <person name="Scheremetjew M."/>
            <person name="Finn R."/>
            <person name="Kale V."/>
            <person name="Holt S."/>
            <person name="Cochrane G."/>
            <person name="Meng A."/>
            <person name="Brown T."/>
            <person name="Cohen L."/>
        </authorList>
    </citation>
    <scope>NUCLEOTIDE SEQUENCE</scope>
    <source>
        <strain evidence="3">CCMP2222</strain>
    </source>
</reference>